<evidence type="ECO:0000313" key="1">
    <source>
        <dbReference type="EMBL" id="RKT49766.1"/>
    </source>
</evidence>
<reference evidence="1 2" key="1">
    <citation type="submission" date="2018-10" db="EMBL/GenBank/DDBJ databases">
        <title>Genomic Encyclopedia of Archaeal and Bacterial Type Strains, Phase II (KMG-II): from individual species to whole genera.</title>
        <authorList>
            <person name="Goeker M."/>
        </authorList>
    </citation>
    <scope>NUCLEOTIDE SEQUENCE [LARGE SCALE GENOMIC DNA]</scope>
    <source>
        <strain evidence="1 2">NSB1</strain>
    </source>
</reference>
<protein>
    <submittedName>
        <fullName evidence="1">Uncharacterized protein</fullName>
    </submittedName>
</protein>
<accession>A0A495VKB3</accession>
<name>A0A495VKB3_9BACT</name>
<sequence length="176" mass="20145">MKTIIIICLWGLTLPCFCLDKTANEIISKKNVENIDSEKKETSKKKYTFLIYESENKSTFNIPHYLGEPCASKWSAFQTNYTRVYDQNIGFSNTTVEFAKPAVYHAVTKINKYVIKSVKKGKMTKEKASKLLCYILDCANTIIYEPDTKALEEELSSTKETSLLINIFKQIELVKA</sequence>
<dbReference type="EMBL" id="RBXN01000009">
    <property type="protein sequence ID" value="RKT49766.1"/>
    <property type="molecule type" value="Genomic_DNA"/>
</dbReference>
<dbReference type="RefSeq" id="WP_022600280.1">
    <property type="nucleotide sequence ID" value="NZ_KI440781.1"/>
</dbReference>
<dbReference type="GeneID" id="92929221"/>
<proteinExistence type="predicted"/>
<gene>
    <name evidence="1" type="ORF">BC742_2352</name>
</gene>
<organism evidence="1 2">
    <name type="scientific">Coprobacter fastidiosus NSB1 = JCM 33896</name>
    <dbReference type="NCBI Taxonomy" id="1349822"/>
    <lineage>
        <taxon>Bacteria</taxon>
        <taxon>Pseudomonadati</taxon>
        <taxon>Bacteroidota</taxon>
        <taxon>Bacteroidia</taxon>
        <taxon>Bacteroidales</taxon>
        <taxon>Barnesiellaceae</taxon>
        <taxon>Coprobacter</taxon>
    </lineage>
</organism>
<dbReference type="OrthoDB" id="1045785at2"/>
<dbReference type="AlphaFoldDB" id="A0A495VKB3"/>
<keyword evidence="2" id="KW-1185">Reference proteome</keyword>
<comment type="caution">
    <text evidence="1">The sequence shown here is derived from an EMBL/GenBank/DDBJ whole genome shotgun (WGS) entry which is preliminary data.</text>
</comment>
<evidence type="ECO:0000313" key="2">
    <source>
        <dbReference type="Proteomes" id="UP000269493"/>
    </source>
</evidence>
<dbReference type="Proteomes" id="UP000269493">
    <property type="component" value="Unassembled WGS sequence"/>
</dbReference>